<dbReference type="Pfam" id="PF00144">
    <property type="entry name" value="Beta-lactamase"/>
    <property type="match status" value="1"/>
</dbReference>
<dbReference type="PANTHER" id="PTHR43283">
    <property type="entry name" value="BETA-LACTAMASE-RELATED"/>
    <property type="match status" value="1"/>
</dbReference>
<protein>
    <submittedName>
        <fullName evidence="2">Serine hydrolase</fullName>
    </submittedName>
</protein>
<keyword evidence="3" id="KW-1185">Reference proteome</keyword>
<evidence type="ECO:0000313" key="2">
    <source>
        <dbReference type="EMBL" id="GAA2189823.1"/>
    </source>
</evidence>
<evidence type="ECO:0000313" key="3">
    <source>
        <dbReference type="Proteomes" id="UP001501084"/>
    </source>
</evidence>
<evidence type="ECO:0000259" key="1">
    <source>
        <dbReference type="Pfam" id="PF00144"/>
    </source>
</evidence>
<dbReference type="InterPro" id="IPR050789">
    <property type="entry name" value="Diverse_Enzym_Activities"/>
</dbReference>
<gene>
    <name evidence="2" type="ORF">GCM10009786_24550</name>
</gene>
<dbReference type="RefSeq" id="WP_346058470.1">
    <property type="nucleotide sequence ID" value="NZ_BAAAOP010000012.1"/>
</dbReference>
<feature type="domain" description="Beta-lactamase-related" evidence="1">
    <location>
        <begin position="98"/>
        <end position="378"/>
    </location>
</feature>
<dbReference type="PANTHER" id="PTHR43283:SF7">
    <property type="entry name" value="BETA-LACTAMASE-RELATED DOMAIN-CONTAINING PROTEIN"/>
    <property type="match status" value="1"/>
</dbReference>
<dbReference type="Gene3D" id="6.10.250.420">
    <property type="match status" value="1"/>
</dbReference>
<reference evidence="2 3" key="1">
    <citation type="journal article" date="2019" name="Int. J. Syst. Evol. Microbiol.">
        <title>The Global Catalogue of Microorganisms (GCM) 10K type strain sequencing project: providing services to taxonomists for standard genome sequencing and annotation.</title>
        <authorList>
            <consortium name="The Broad Institute Genomics Platform"/>
            <consortium name="The Broad Institute Genome Sequencing Center for Infectious Disease"/>
            <person name="Wu L."/>
            <person name="Ma J."/>
        </authorList>
    </citation>
    <scope>NUCLEOTIDE SEQUENCE [LARGE SCALE GENOMIC DNA]</scope>
    <source>
        <strain evidence="2 3">JCM 14919</strain>
    </source>
</reference>
<dbReference type="EMBL" id="BAAAOP010000012">
    <property type="protein sequence ID" value="GAA2189823.1"/>
    <property type="molecule type" value="Genomic_DNA"/>
</dbReference>
<dbReference type="GO" id="GO:0016787">
    <property type="term" value="F:hydrolase activity"/>
    <property type="evidence" value="ECO:0007669"/>
    <property type="project" value="UniProtKB-KW"/>
</dbReference>
<accession>A0ABN3B842</accession>
<dbReference type="InterPro" id="IPR001466">
    <property type="entry name" value="Beta-lactam-related"/>
</dbReference>
<proteinExistence type="predicted"/>
<dbReference type="InterPro" id="IPR012338">
    <property type="entry name" value="Beta-lactam/transpept-like"/>
</dbReference>
<sequence>MSGDDAECRRTVDPCEARPTLDTWQDAPHQPWSFAHLSELLPTAPVSRIAERRPEHGRGQGLEALEALVPGLRARLDATHTDAFLILRGAEATAEYARSGHSVDAPHLLMSVSKSLCSTVVGALVGEGRIDTAAPITAYVPELCGSVFDGPSVQQLLDMEISIDYSENYLDPRSEVQTHDRASGWRSRQPNDPAHDRAFLRTLRGLGAVGEFQYCSASTDVLAWIVERASGLRYPQALSQYLWAKIGADRDASITVDATGFGYANAGVSCTARDLARVGRMILDRGLAPGGRVVPGEWTDALLAGGSATAMAPSGWTAAFPGGSYTRQWWCTGNSRGNIAAIGIHGQHLWLDPPSDSVIVKLSSWPRPDDDAAHAEQTRLLMDVCEALDAT</sequence>
<keyword evidence="2" id="KW-0378">Hydrolase</keyword>
<comment type="caution">
    <text evidence="2">The sequence shown here is derived from an EMBL/GenBank/DDBJ whole genome shotgun (WGS) entry which is preliminary data.</text>
</comment>
<name>A0ABN3B842_9MICO</name>
<dbReference type="SUPFAM" id="SSF56601">
    <property type="entry name" value="beta-lactamase/transpeptidase-like"/>
    <property type="match status" value="1"/>
</dbReference>
<dbReference type="Proteomes" id="UP001501084">
    <property type="component" value="Unassembled WGS sequence"/>
</dbReference>
<dbReference type="Gene3D" id="3.40.710.10">
    <property type="entry name" value="DD-peptidase/beta-lactamase superfamily"/>
    <property type="match status" value="2"/>
</dbReference>
<organism evidence="2 3">
    <name type="scientific">Leucobacter alluvii</name>
    <dbReference type="NCBI Taxonomy" id="340321"/>
    <lineage>
        <taxon>Bacteria</taxon>
        <taxon>Bacillati</taxon>
        <taxon>Actinomycetota</taxon>
        <taxon>Actinomycetes</taxon>
        <taxon>Micrococcales</taxon>
        <taxon>Microbacteriaceae</taxon>
        <taxon>Leucobacter</taxon>
    </lineage>
</organism>